<dbReference type="GO" id="GO:0071555">
    <property type="term" value="P:cell wall organization"/>
    <property type="evidence" value="ECO:0007669"/>
    <property type="project" value="UniProtKB-UniRule"/>
</dbReference>
<feature type="domain" description="L,D-TPase catalytic" evidence="8">
    <location>
        <begin position="202"/>
        <end position="334"/>
    </location>
</feature>
<dbReference type="EMBL" id="SOCA01000002">
    <property type="protein sequence ID" value="TDU72845.1"/>
    <property type="molecule type" value="Genomic_DNA"/>
</dbReference>
<keyword evidence="6 7" id="KW-0961">Cell wall biogenesis/degradation</keyword>
<evidence type="ECO:0000256" key="4">
    <source>
        <dbReference type="ARBA" id="ARBA00022960"/>
    </source>
</evidence>
<comment type="pathway">
    <text evidence="1 7">Cell wall biogenesis; peptidoglycan biosynthesis.</text>
</comment>
<reference evidence="9 10" key="1">
    <citation type="submission" date="2019-03" db="EMBL/GenBank/DDBJ databases">
        <title>Genomic Encyclopedia of Archaeal and Bacterial Type Strains, Phase II (KMG-II): from individual species to whole genera.</title>
        <authorList>
            <person name="Goeker M."/>
        </authorList>
    </citation>
    <scope>NUCLEOTIDE SEQUENCE [LARGE SCALE GENOMIC DNA]</scope>
    <source>
        <strain evidence="9 10">ATCC 25309</strain>
    </source>
</reference>
<evidence type="ECO:0000313" key="10">
    <source>
        <dbReference type="Proteomes" id="UP000295662"/>
    </source>
</evidence>
<dbReference type="PANTHER" id="PTHR30582">
    <property type="entry name" value="L,D-TRANSPEPTIDASE"/>
    <property type="match status" value="1"/>
</dbReference>
<dbReference type="UniPathway" id="UPA00219"/>
<keyword evidence="9" id="KW-0449">Lipoprotein</keyword>
<dbReference type="GO" id="GO:0008360">
    <property type="term" value="P:regulation of cell shape"/>
    <property type="evidence" value="ECO:0007669"/>
    <property type="project" value="UniProtKB-UniRule"/>
</dbReference>
<evidence type="ECO:0000256" key="6">
    <source>
        <dbReference type="ARBA" id="ARBA00023316"/>
    </source>
</evidence>
<dbReference type="OrthoDB" id="9787225at2"/>
<comment type="similarity">
    <text evidence="2">Belongs to the YkuD family.</text>
</comment>
<organism evidence="9 10">
    <name type="scientific">Prosthecobacter fusiformis</name>
    <dbReference type="NCBI Taxonomy" id="48464"/>
    <lineage>
        <taxon>Bacteria</taxon>
        <taxon>Pseudomonadati</taxon>
        <taxon>Verrucomicrobiota</taxon>
        <taxon>Verrucomicrobiia</taxon>
        <taxon>Verrucomicrobiales</taxon>
        <taxon>Verrucomicrobiaceae</taxon>
        <taxon>Prosthecobacter</taxon>
    </lineage>
</organism>
<dbReference type="InterPro" id="IPR038063">
    <property type="entry name" value="Transpep_catalytic_dom"/>
</dbReference>
<keyword evidence="3" id="KW-0808">Transferase</keyword>
<evidence type="ECO:0000259" key="8">
    <source>
        <dbReference type="PROSITE" id="PS52029"/>
    </source>
</evidence>
<dbReference type="GO" id="GO:0005576">
    <property type="term" value="C:extracellular region"/>
    <property type="evidence" value="ECO:0007669"/>
    <property type="project" value="TreeGrafter"/>
</dbReference>
<dbReference type="InterPro" id="IPR005490">
    <property type="entry name" value="LD_TPept_cat_dom"/>
</dbReference>
<keyword evidence="10" id="KW-1185">Reference proteome</keyword>
<keyword evidence="4 7" id="KW-0133">Cell shape</keyword>
<dbReference type="Proteomes" id="UP000295662">
    <property type="component" value="Unassembled WGS sequence"/>
</dbReference>
<dbReference type="GO" id="GO:0018104">
    <property type="term" value="P:peptidoglycan-protein cross-linking"/>
    <property type="evidence" value="ECO:0007669"/>
    <property type="project" value="TreeGrafter"/>
</dbReference>
<dbReference type="CDD" id="cd16913">
    <property type="entry name" value="YkuD_like"/>
    <property type="match status" value="1"/>
</dbReference>
<dbReference type="InterPro" id="IPR050979">
    <property type="entry name" value="LD-transpeptidase"/>
</dbReference>
<protein>
    <submittedName>
        <fullName evidence="9">Lipoprotein-anchoring transpeptidase ErfK/SrfK</fullName>
    </submittedName>
</protein>
<dbReference type="GO" id="GO:0016740">
    <property type="term" value="F:transferase activity"/>
    <property type="evidence" value="ECO:0007669"/>
    <property type="project" value="UniProtKB-KW"/>
</dbReference>
<dbReference type="Pfam" id="PF03734">
    <property type="entry name" value="YkuD"/>
    <property type="match status" value="1"/>
</dbReference>
<comment type="caution">
    <text evidence="9">The sequence shown here is derived from an EMBL/GenBank/DDBJ whole genome shotgun (WGS) entry which is preliminary data.</text>
</comment>
<evidence type="ECO:0000256" key="3">
    <source>
        <dbReference type="ARBA" id="ARBA00022679"/>
    </source>
</evidence>
<dbReference type="SUPFAM" id="SSF141523">
    <property type="entry name" value="L,D-transpeptidase catalytic domain-like"/>
    <property type="match status" value="1"/>
</dbReference>
<feature type="active site" description="Proton donor/acceptor" evidence="7">
    <location>
        <position position="294"/>
    </location>
</feature>
<evidence type="ECO:0000256" key="7">
    <source>
        <dbReference type="PROSITE-ProRule" id="PRU01373"/>
    </source>
</evidence>
<dbReference type="GO" id="GO:0071972">
    <property type="term" value="F:peptidoglycan L,D-transpeptidase activity"/>
    <property type="evidence" value="ECO:0007669"/>
    <property type="project" value="TreeGrafter"/>
</dbReference>
<dbReference type="PROSITE" id="PS52029">
    <property type="entry name" value="LD_TPASE"/>
    <property type="match status" value="1"/>
</dbReference>
<evidence type="ECO:0000256" key="5">
    <source>
        <dbReference type="ARBA" id="ARBA00022984"/>
    </source>
</evidence>
<evidence type="ECO:0000313" key="9">
    <source>
        <dbReference type="EMBL" id="TDU72845.1"/>
    </source>
</evidence>
<name>A0A4R7S613_9BACT</name>
<gene>
    <name evidence="9" type="ORF">EI77_01311</name>
</gene>
<accession>A0A4R7S613</accession>
<sequence length="334" mass="37245">MPIFIHDQEMRTIVFFLLMVCSLQWSWAQDPGPPPEDGAVPTDPNVVLQLQIFLDRHLFGPGKLDGAAGEFTYKAVVNYNFAMGYRDLYDWTPALRAAAEEVPVIFAAFNIRGDLDTFVNPALPEKPEEQVHHSYMAYRSYAELVAERFHTDEGFLAKCNPELDVTRLRPGDVVVVPNVRSFRIEEVKSMQSFGKDVKLSANTIVVDTTERMAAVYSPDERLLAAFPITPGKPEFIPVGTWSMKTMMTTPSFRYDKQFLEGGVRGKEAYQLPPGPNSPVGIIWCGLSKSGIGLHGTALPRTIGRSQSAGCVRLANWDAIRLPTLVRPDSRVIVR</sequence>
<dbReference type="PANTHER" id="PTHR30582:SF30">
    <property type="entry name" value="BLR4375 PROTEIN"/>
    <property type="match status" value="1"/>
</dbReference>
<dbReference type="AlphaFoldDB" id="A0A4R7S613"/>
<keyword evidence="5 7" id="KW-0573">Peptidoglycan synthesis</keyword>
<proteinExistence type="inferred from homology"/>
<dbReference type="Gene3D" id="2.40.440.10">
    <property type="entry name" value="L,D-transpeptidase catalytic domain-like"/>
    <property type="match status" value="1"/>
</dbReference>
<feature type="active site" description="Nucleophile" evidence="7">
    <location>
        <position position="310"/>
    </location>
</feature>
<evidence type="ECO:0000256" key="1">
    <source>
        <dbReference type="ARBA" id="ARBA00004752"/>
    </source>
</evidence>
<evidence type="ECO:0000256" key="2">
    <source>
        <dbReference type="ARBA" id="ARBA00005992"/>
    </source>
</evidence>